<dbReference type="EMBL" id="JAHESD010000022">
    <property type="protein sequence ID" value="MBT1703916.1"/>
    <property type="molecule type" value="Genomic_DNA"/>
</dbReference>
<dbReference type="Gene3D" id="3.40.50.2300">
    <property type="match status" value="1"/>
</dbReference>
<evidence type="ECO:0000259" key="2">
    <source>
        <dbReference type="PROSITE" id="PS50110"/>
    </source>
</evidence>
<keyword evidence="4" id="KW-0238">DNA-binding</keyword>
<dbReference type="PROSITE" id="PS50930">
    <property type="entry name" value="HTH_LYTTR"/>
    <property type="match status" value="1"/>
</dbReference>
<feature type="modified residue" description="4-aspartylphosphate" evidence="1">
    <location>
        <position position="54"/>
    </location>
</feature>
<dbReference type="Proteomes" id="UP000772618">
    <property type="component" value="Unassembled WGS sequence"/>
</dbReference>
<dbReference type="SUPFAM" id="SSF52172">
    <property type="entry name" value="CheY-like"/>
    <property type="match status" value="1"/>
</dbReference>
<comment type="caution">
    <text evidence="4">The sequence shown here is derived from an EMBL/GenBank/DDBJ whole genome shotgun (WGS) entry which is preliminary data.</text>
</comment>
<keyword evidence="1" id="KW-0597">Phosphoprotein</keyword>
<dbReference type="Gene3D" id="2.40.50.1020">
    <property type="entry name" value="LytTr DNA-binding domain"/>
    <property type="match status" value="1"/>
</dbReference>
<dbReference type="SMART" id="SM00448">
    <property type="entry name" value="REC"/>
    <property type="match status" value="1"/>
</dbReference>
<feature type="domain" description="Response regulatory" evidence="2">
    <location>
        <begin position="3"/>
        <end position="114"/>
    </location>
</feature>
<name>A0ABS5VRW6_9BACT</name>
<dbReference type="InterPro" id="IPR011006">
    <property type="entry name" value="CheY-like_superfamily"/>
</dbReference>
<keyword evidence="5" id="KW-1185">Reference proteome</keyword>
<dbReference type="PANTHER" id="PTHR37299">
    <property type="entry name" value="TRANSCRIPTIONAL REGULATOR-RELATED"/>
    <property type="match status" value="1"/>
</dbReference>
<evidence type="ECO:0000313" key="4">
    <source>
        <dbReference type="EMBL" id="MBT1703916.1"/>
    </source>
</evidence>
<proteinExistence type="predicted"/>
<reference evidence="4 5" key="1">
    <citation type="submission" date="2021-05" db="EMBL/GenBank/DDBJ databases">
        <title>A Polyphasic approach of four new species of the genus Ohtaekwangia: Ohtaekwangia histidinii sp. nov., Ohtaekwangia cretensis sp. nov., Ohtaekwangia indiensis sp. nov., Ohtaekwangia reichenbachii sp. nov. from diverse environment.</title>
        <authorList>
            <person name="Octaviana S."/>
        </authorList>
    </citation>
    <scope>NUCLEOTIDE SEQUENCE [LARGE SCALE GENOMIC DNA]</scope>
    <source>
        <strain evidence="4 5">PWU20</strain>
    </source>
</reference>
<dbReference type="Pfam" id="PF04397">
    <property type="entry name" value="LytTR"/>
    <property type="match status" value="1"/>
</dbReference>
<dbReference type="PANTHER" id="PTHR37299:SF1">
    <property type="entry name" value="STAGE 0 SPORULATION PROTEIN A HOMOLOG"/>
    <property type="match status" value="1"/>
</dbReference>
<dbReference type="Pfam" id="PF00072">
    <property type="entry name" value="Response_reg"/>
    <property type="match status" value="1"/>
</dbReference>
<evidence type="ECO:0000256" key="1">
    <source>
        <dbReference type="PROSITE-ProRule" id="PRU00169"/>
    </source>
</evidence>
<accession>A0ABS5VRW6</accession>
<evidence type="ECO:0000259" key="3">
    <source>
        <dbReference type="PROSITE" id="PS50930"/>
    </source>
</evidence>
<dbReference type="GO" id="GO:0003677">
    <property type="term" value="F:DNA binding"/>
    <property type="evidence" value="ECO:0007669"/>
    <property type="project" value="UniProtKB-KW"/>
</dbReference>
<protein>
    <submittedName>
        <fullName evidence="4">LytTR family DNA-binding domain-containing protein</fullName>
    </submittedName>
</protein>
<organism evidence="4 5">
    <name type="scientific">Chryseosolibacter indicus</name>
    <dbReference type="NCBI Taxonomy" id="2782351"/>
    <lineage>
        <taxon>Bacteria</taxon>
        <taxon>Pseudomonadati</taxon>
        <taxon>Bacteroidota</taxon>
        <taxon>Cytophagia</taxon>
        <taxon>Cytophagales</taxon>
        <taxon>Chryseotaleaceae</taxon>
        <taxon>Chryseosolibacter</taxon>
    </lineage>
</organism>
<dbReference type="RefSeq" id="WP_254153877.1">
    <property type="nucleotide sequence ID" value="NZ_JAHESD010000022.1"/>
</dbReference>
<evidence type="ECO:0000313" key="5">
    <source>
        <dbReference type="Proteomes" id="UP000772618"/>
    </source>
</evidence>
<dbReference type="PROSITE" id="PS50110">
    <property type="entry name" value="RESPONSE_REGULATORY"/>
    <property type="match status" value="1"/>
</dbReference>
<dbReference type="InterPro" id="IPR007492">
    <property type="entry name" value="LytTR_DNA-bd_dom"/>
</dbReference>
<gene>
    <name evidence="4" type="ORF">KK060_11530</name>
</gene>
<dbReference type="InterPro" id="IPR001789">
    <property type="entry name" value="Sig_transdc_resp-reg_receiver"/>
</dbReference>
<dbReference type="SMART" id="SM00850">
    <property type="entry name" value="LytTR"/>
    <property type="match status" value="1"/>
</dbReference>
<sequence length="238" mass="27780">MINCIIVDDEPLALDIIESYIRKTPFLNLVARCSGVAEAMKQMERNDVQLLFLDIQMPDVTGLDFSQTLSSRIKVVFTTAFEQYALEGFKVNALGYLLKPFSYKEFLEVANRAKEWFDLVSKSNFQEGIKEDSLFVKSEYKIIKIAFDEINYIEGLKDYVKFHLVGKERPILSLMSLKVLEENLPQKKFMRVHRSFIVNLDKIETIQRNEIIFGRVTIPVAEKYKEQFQEYVKSKSFE</sequence>
<feature type="domain" description="HTH LytTR-type" evidence="3">
    <location>
        <begin position="134"/>
        <end position="234"/>
    </location>
</feature>
<dbReference type="InterPro" id="IPR046947">
    <property type="entry name" value="LytR-like"/>
</dbReference>